<evidence type="ECO:0000313" key="2">
    <source>
        <dbReference type="Proteomes" id="UP000006591"/>
    </source>
</evidence>
<reference evidence="1" key="1">
    <citation type="submission" date="2015-04" db="UniProtKB">
        <authorList>
            <consortium name="EnsemblPlants"/>
        </authorList>
    </citation>
    <scope>IDENTIFICATION</scope>
    <source>
        <strain evidence="1">SL10</strain>
    </source>
</reference>
<evidence type="ECO:0000313" key="1">
    <source>
        <dbReference type="EnsemblPlants" id="ONIVA04G07590.1"/>
    </source>
</evidence>
<name>A0A0E0GZN1_ORYNI</name>
<accession>A0A0E0GZN1</accession>
<reference evidence="1" key="2">
    <citation type="submission" date="2018-04" db="EMBL/GenBank/DDBJ databases">
        <title>OnivRS2 (Oryza nivara Reference Sequence Version 2).</title>
        <authorList>
            <person name="Zhang J."/>
            <person name="Kudrna D."/>
            <person name="Lee S."/>
            <person name="Talag J."/>
            <person name="Rajasekar S."/>
            <person name="Welchert J."/>
            <person name="Hsing Y.-I."/>
            <person name="Wing R.A."/>
        </authorList>
    </citation>
    <scope>NUCLEOTIDE SEQUENCE [LARGE SCALE GENOMIC DNA]</scope>
    <source>
        <strain evidence="1">SL10</strain>
    </source>
</reference>
<dbReference type="STRING" id="4536.A0A0E0GZN1"/>
<organism evidence="1">
    <name type="scientific">Oryza nivara</name>
    <name type="common">Indian wild rice</name>
    <name type="synonym">Oryza sativa f. spontanea</name>
    <dbReference type="NCBI Taxonomy" id="4536"/>
    <lineage>
        <taxon>Eukaryota</taxon>
        <taxon>Viridiplantae</taxon>
        <taxon>Streptophyta</taxon>
        <taxon>Embryophyta</taxon>
        <taxon>Tracheophyta</taxon>
        <taxon>Spermatophyta</taxon>
        <taxon>Magnoliopsida</taxon>
        <taxon>Liliopsida</taxon>
        <taxon>Poales</taxon>
        <taxon>Poaceae</taxon>
        <taxon>BOP clade</taxon>
        <taxon>Oryzoideae</taxon>
        <taxon>Oryzeae</taxon>
        <taxon>Oryzinae</taxon>
        <taxon>Oryza</taxon>
    </lineage>
</organism>
<protein>
    <submittedName>
        <fullName evidence="1">Uncharacterized protein</fullName>
    </submittedName>
</protein>
<dbReference type="HOGENOM" id="CLU_137606_0_0_1"/>
<dbReference type="AlphaFoldDB" id="A0A0E0GZN1"/>
<proteinExistence type="predicted"/>
<dbReference type="eggNOG" id="KOG1947">
    <property type="taxonomic scope" value="Eukaryota"/>
</dbReference>
<keyword evidence="2" id="KW-1185">Reference proteome</keyword>
<dbReference type="Gramene" id="ONIVA04G07590.1">
    <property type="protein sequence ID" value="ONIVA04G07590.1"/>
    <property type="gene ID" value="ONIVA04G07590"/>
</dbReference>
<sequence>MTPPIAALVAPPPECDNTQDLPRMFVLLTPTECNTSLTYTQWKEADASMRHRLSLNARAVLGYTAQRIFARHQAHAQLRRGSGTDSLSDDAACQVAIALLSERLARLKLRGLRHLSDDRFASLAGATPVIHKLSIASSSFGP</sequence>
<dbReference type="Proteomes" id="UP000006591">
    <property type="component" value="Chromosome 4"/>
</dbReference>
<dbReference type="EnsemblPlants" id="ONIVA04G07590.1">
    <property type="protein sequence ID" value="ONIVA04G07590.1"/>
    <property type="gene ID" value="ONIVA04G07590"/>
</dbReference>